<dbReference type="Proteomes" id="UP000663929">
    <property type="component" value="Chromosome"/>
</dbReference>
<feature type="transmembrane region" description="Helical" evidence="1">
    <location>
        <begin position="377"/>
        <end position="394"/>
    </location>
</feature>
<gene>
    <name evidence="2" type="ORF">J3U87_30175</name>
</gene>
<evidence type="ECO:0000313" key="3">
    <source>
        <dbReference type="Proteomes" id="UP000663929"/>
    </source>
</evidence>
<name>A0A8A4TJZ6_SULCO</name>
<feature type="transmembrane region" description="Helical" evidence="1">
    <location>
        <begin position="158"/>
        <end position="179"/>
    </location>
</feature>
<feature type="transmembrane region" description="Helical" evidence="1">
    <location>
        <begin position="133"/>
        <end position="152"/>
    </location>
</feature>
<sequence>MKALIIAELHRYRWGMWLGFSFFFSQPFNMEREALQYGYFLFWFCPLLDLISDIGLAPKPHRGGPLPLPLKTVAFLSYLHFFLGLTQMFLTPLLLYAIFGWSTYHAIGFFHGYLAGLSVACLSLGIKAGIGRGNLIIFAVLLAPAYLTWQEPGRWNEIGWLSLCLAASLFLCFWTYLKWFGKFASIWKRPKILRPLTTLLRNMSLRFRRYRWKCAKILRPLTTLLQSTSSRFKRNRWNRYMGKKPWPLVTLYQKEFRFLLHLGCLALFIIVMLFIKTNEPKSGIANWAMLSFWAGSLCNMTSKRTLDDRSLVHLPISRFQIVRTWFAMYLTWFISGWFLAITLFRIPIMEITPLMLLVTIQTLTIMYAKERFSGTRAHSGMWMVISVGLAWILAPKNFGVPTWPEISPITGSPWILWVLIPLTLFAWHRYGSLPWPATWKRPTEEEAIAGDF</sequence>
<keyword evidence="1" id="KW-1133">Transmembrane helix</keyword>
<evidence type="ECO:0000313" key="2">
    <source>
        <dbReference type="EMBL" id="QTD49870.1"/>
    </source>
</evidence>
<feature type="transmembrane region" description="Helical" evidence="1">
    <location>
        <begin position="321"/>
        <end position="340"/>
    </location>
</feature>
<feature type="transmembrane region" description="Helical" evidence="1">
    <location>
        <begin position="258"/>
        <end position="277"/>
    </location>
</feature>
<feature type="transmembrane region" description="Helical" evidence="1">
    <location>
        <begin position="414"/>
        <end position="431"/>
    </location>
</feature>
<dbReference type="EMBL" id="CP071793">
    <property type="protein sequence ID" value="QTD49870.1"/>
    <property type="molecule type" value="Genomic_DNA"/>
</dbReference>
<protein>
    <submittedName>
        <fullName evidence="2">Uncharacterized protein</fullName>
    </submittedName>
</protein>
<reference evidence="2" key="1">
    <citation type="submission" date="2021-03" db="EMBL/GenBank/DDBJ databases">
        <title>Acanthopleuribacteraceae sp. M133.</title>
        <authorList>
            <person name="Wang G."/>
        </authorList>
    </citation>
    <scope>NUCLEOTIDE SEQUENCE</scope>
    <source>
        <strain evidence="2">M133</strain>
    </source>
</reference>
<feature type="transmembrane region" description="Helical" evidence="1">
    <location>
        <begin position="104"/>
        <end position="126"/>
    </location>
</feature>
<organism evidence="2 3">
    <name type="scientific">Sulfidibacter corallicola</name>
    <dbReference type="NCBI Taxonomy" id="2818388"/>
    <lineage>
        <taxon>Bacteria</taxon>
        <taxon>Pseudomonadati</taxon>
        <taxon>Acidobacteriota</taxon>
        <taxon>Holophagae</taxon>
        <taxon>Acanthopleuribacterales</taxon>
        <taxon>Acanthopleuribacteraceae</taxon>
        <taxon>Sulfidibacter</taxon>
    </lineage>
</organism>
<evidence type="ECO:0000256" key="1">
    <source>
        <dbReference type="SAM" id="Phobius"/>
    </source>
</evidence>
<dbReference type="AlphaFoldDB" id="A0A8A4TJZ6"/>
<accession>A0A8A4TJZ6</accession>
<dbReference type="KEGG" id="scor:J3U87_30175"/>
<dbReference type="RefSeq" id="WP_237379502.1">
    <property type="nucleotide sequence ID" value="NZ_CP071793.1"/>
</dbReference>
<proteinExistence type="predicted"/>
<feature type="transmembrane region" description="Helical" evidence="1">
    <location>
        <begin position="73"/>
        <end position="98"/>
    </location>
</feature>
<keyword evidence="1" id="KW-0812">Transmembrane</keyword>
<keyword evidence="1" id="KW-0472">Membrane</keyword>
<keyword evidence="3" id="KW-1185">Reference proteome</keyword>